<comment type="caution">
    <text evidence="3">The sequence shown here is derived from an EMBL/GenBank/DDBJ whole genome shotgun (WGS) entry which is preliminary data.</text>
</comment>
<evidence type="ECO:0000259" key="2">
    <source>
        <dbReference type="Pfam" id="PF06283"/>
    </source>
</evidence>
<sequence>MHAMKFLFSVIICFTILNISALSAQEKQVLIFSKTEGFRHNSIEDGIQAIQRIGNEINFKSITSQDSRFFTENNMQEIDLVIFLNTTGDILNMEEQTAFQNYMDNGGNFFGIHAAADTEYNWRWYGDLVGAYFKSHPKVQEAIVNIKMPQHSTLDHLQDDKWKRTDEWYNYKNIATGLNVLMTLDESSYEGGENGDFHPIAWFQNYRGGGKSIYTGGGHTSESYSEPDFLEHLSRCIEFALDN</sequence>
<dbReference type="Pfam" id="PF06283">
    <property type="entry name" value="ThuA"/>
    <property type="match status" value="1"/>
</dbReference>
<dbReference type="InterPro" id="IPR029062">
    <property type="entry name" value="Class_I_gatase-like"/>
</dbReference>
<protein>
    <recommendedName>
        <fullName evidence="2">ThuA-like domain-containing protein</fullName>
    </recommendedName>
</protein>
<evidence type="ECO:0000313" key="4">
    <source>
        <dbReference type="Proteomes" id="UP000605733"/>
    </source>
</evidence>
<proteinExistence type="predicted"/>
<feature type="signal peptide" evidence="1">
    <location>
        <begin position="1"/>
        <end position="24"/>
    </location>
</feature>
<reference evidence="4" key="1">
    <citation type="journal article" date="2019" name="Int. J. Syst. Evol. Microbiol.">
        <title>The Global Catalogue of Microorganisms (GCM) 10K type strain sequencing project: providing services to taxonomists for standard genome sequencing and annotation.</title>
        <authorList>
            <consortium name="The Broad Institute Genomics Platform"/>
            <consortium name="The Broad Institute Genome Sequencing Center for Infectious Disease"/>
            <person name="Wu L."/>
            <person name="Ma J."/>
        </authorList>
    </citation>
    <scope>NUCLEOTIDE SEQUENCE [LARGE SCALE GENOMIC DNA]</scope>
    <source>
        <strain evidence="4">CGMCC 1.15422</strain>
    </source>
</reference>
<feature type="domain" description="ThuA-like" evidence="2">
    <location>
        <begin position="28"/>
        <end position="240"/>
    </location>
</feature>
<name>A0ABQ1WJJ8_9FLAO</name>
<accession>A0ABQ1WJJ8</accession>
<gene>
    <name evidence="3" type="ORF">GCM10011532_12920</name>
</gene>
<dbReference type="Proteomes" id="UP000605733">
    <property type="component" value="Unassembled WGS sequence"/>
</dbReference>
<keyword evidence="1" id="KW-0732">Signal</keyword>
<dbReference type="Gene3D" id="3.40.50.880">
    <property type="match status" value="1"/>
</dbReference>
<dbReference type="PANTHER" id="PTHR40469:SF2">
    <property type="entry name" value="GALACTOSE-BINDING DOMAIN-LIKE SUPERFAMILY PROTEIN"/>
    <property type="match status" value="1"/>
</dbReference>
<keyword evidence="4" id="KW-1185">Reference proteome</keyword>
<evidence type="ECO:0000256" key="1">
    <source>
        <dbReference type="SAM" id="SignalP"/>
    </source>
</evidence>
<organism evidence="3 4">
    <name type="scientific">Christiangramia forsetii</name>
    <dbReference type="NCBI Taxonomy" id="411153"/>
    <lineage>
        <taxon>Bacteria</taxon>
        <taxon>Pseudomonadati</taxon>
        <taxon>Bacteroidota</taxon>
        <taxon>Flavobacteriia</taxon>
        <taxon>Flavobacteriales</taxon>
        <taxon>Flavobacteriaceae</taxon>
        <taxon>Christiangramia</taxon>
    </lineage>
</organism>
<feature type="chain" id="PRO_5046186098" description="ThuA-like domain-containing protein" evidence="1">
    <location>
        <begin position="25"/>
        <end position="243"/>
    </location>
</feature>
<dbReference type="SUPFAM" id="SSF52317">
    <property type="entry name" value="Class I glutamine amidotransferase-like"/>
    <property type="match status" value="1"/>
</dbReference>
<evidence type="ECO:0000313" key="3">
    <source>
        <dbReference type="EMBL" id="GGG30867.1"/>
    </source>
</evidence>
<dbReference type="InterPro" id="IPR029010">
    <property type="entry name" value="ThuA-like"/>
</dbReference>
<dbReference type="PANTHER" id="PTHR40469">
    <property type="entry name" value="SECRETED GLYCOSYL HYDROLASE"/>
    <property type="match status" value="1"/>
</dbReference>
<dbReference type="EMBL" id="BMIX01000002">
    <property type="protein sequence ID" value="GGG30867.1"/>
    <property type="molecule type" value="Genomic_DNA"/>
</dbReference>